<reference evidence="13" key="1">
    <citation type="journal article" date="2018" name="Nat. Microbiol.">
        <title>Leveraging single-cell genomics to expand the fungal tree of life.</title>
        <authorList>
            <person name="Ahrendt S.R."/>
            <person name="Quandt C.A."/>
            <person name="Ciobanu D."/>
            <person name="Clum A."/>
            <person name="Salamov A."/>
            <person name="Andreopoulos B."/>
            <person name="Cheng J.F."/>
            <person name="Woyke T."/>
            <person name="Pelin A."/>
            <person name="Henrissat B."/>
            <person name="Reynolds N.K."/>
            <person name="Benny G.L."/>
            <person name="Smith M.E."/>
            <person name="James T.Y."/>
            <person name="Grigoriev I.V."/>
        </authorList>
    </citation>
    <scope>NUCLEOTIDE SEQUENCE [LARGE SCALE GENOMIC DNA]</scope>
    <source>
        <strain evidence="13">ATCC 52028</strain>
    </source>
</reference>
<dbReference type="CDD" id="cd18596">
    <property type="entry name" value="ABC_6TM_VMR1_D1_like"/>
    <property type="match status" value="1"/>
</dbReference>
<accession>A0A4P9X3E6</accession>
<feature type="transmembrane region" description="Helical" evidence="9">
    <location>
        <begin position="672"/>
        <end position="699"/>
    </location>
</feature>
<evidence type="ECO:0008006" key="14">
    <source>
        <dbReference type="Google" id="ProtNLM"/>
    </source>
</evidence>
<feature type="transmembrane region" description="Helical" evidence="9">
    <location>
        <begin position="590"/>
        <end position="608"/>
    </location>
</feature>
<evidence type="ECO:0000256" key="3">
    <source>
        <dbReference type="ARBA" id="ARBA00022692"/>
    </source>
</evidence>
<dbReference type="InterPro" id="IPR011527">
    <property type="entry name" value="ABC1_TM_dom"/>
</dbReference>
<dbReference type="PROSITE" id="PS50929">
    <property type="entry name" value="ABC_TM1F"/>
    <property type="match status" value="2"/>
</dbReference>
<evidence type="ECO:0000313" key="12">
    <source>
        <dbReference type="EMBL" id="RKO99542.1"/>
    </source>
</evidence>
<dbReference type="GO" id="GO:0140359">
    <property type="term" value="F:ABC-type transporter activity"/>
    <property type="evidence" value="ECO:0007669"/>
    <property type="project" value="InterPro"/>
</dbReference>
<dbReference type="OrthoDB" id="6500128at2759"/>
<dbReference type="FunFam" id="3.40.50.300:FF:000630">
    <property type="entry name" value="ATP-binding cassette (ABC) transporter, putative"/>
    <property type="match status" value="1"/>
</dbReference>
<dbReference type="InterPro" id="IPR036640">
    <property type="entry name" value="ABC1_TM_sf"/>
</dbReference>
<dbReference type="GO" id="GO:0005524">
    <property type="term" value="F:ATP binding"/>
    <property type="evidence" value="ECO:0007669"/>
    <property type="project" value="UniProtKB-KW"/>
</dbReference>
<feature type="domain" description="ABC transmembrane type-1" evidence="11">
    <location>
        <begin position="602"/>
        <end position="917"/>
    </location>
</feature>
<feature type="transmembrane region" description="Helical" evidence="9">
    <location>
        <begin position="93"/>
        <end position="124"/>
    </location>
</feature>
<dbReference type="Gene3D" id="3.40.50.300">
    <property type="entry name" value="P-loop containing nucleotide triphosphate hydrolases"/>
    <property type="match status" value="2"/>
</dbReference>
<dbReference type="CDD" id="cd18604">
    <property type="entry name" value="ABC_6TM_VMR1_D2_like"/>
    <property type="match status" value="1"/>
</dbReference>
<dbReference type="SUPFAM" id="SSF90123">
    <property type="entry name" value="ABC transporter transmembrane region"/>
    <property type="match status" value="2"/>
</dbReference>
<dbReference type="PANTHER" id="PTHR24223">
    <property type="entry name" value="ATP-BINDING CASSETTE SUB-FAMILY C"/>
    <property type="match status" value="1"/>
</dbReference>
<feature type="non-terminal residue" evidence="12">
    <location>
        <position position="1215"/>
    </location>
</feature>
<name>A0A4P9X3E6_9FUNG</name>
<dbReference type="InterPro" id="IPR003593">
    <property type="entry name" value="AAA+_ATPase"/>
</dbReference>
<keyword evidence="2" id="KW-0813">Transport</keyword>
<dbReference type="InterPro" id="IPR050173">
    <property type="entry name" value="ABC_transporter_C-like"/>
</dbReference>
<dbReference type="PROSITE" id="PS00211">
    <property type="entry name" value="ABC_TRANSPORTER_1"/>
    <property type="match status" value="2"/>
</dbReference>
<dbReference type="Pfam" id="PF00005">
    <property type="entry name" value="ABC_tran"/>
    <property type="match status" value="2"/>
</dbReference>
<dbReference type="PANTHER" id="PTHR24223:SF353">
    <property type="entry name" value="ABC TRANSPORTER ATP-BINDING PROTEIN_PERMEASE VMR1-RELATED"/>
    <property type="match status" value="1"/>
</dbReference>
<dbReference type="PROSITE" id="PS50893">
    <property type="entry name" value="ABC_TRANSPORTER_2"/>
    <property type="match status" value="2"/>
</dbReference>
<protein>
    <recommendedName>
        <fullName evidence="14">P-loop containing nucleoside triphosphate hydrolase protein</fullName>
    </recommendedName>
</protein>
<dbReference type="AlphaFoldDB" id="A0A4P9X3E6"/>
<keyword evidence="13" id="KW-1185">Reference proteome</keyword>
<dbReference type="FunFam" id="3.40.50.300:FF:000997">
    <property type="entry name" value="Multidrug resistance-associated protein 1"/>
    <property type="match status" value="1"/>
</dbReference>
<keyword evidence="3 9" id="KW-0812">Transmembrane</keyword>
<keyword evidence="6" id="KW-0067">ATP-binding</keyword>
<evidence type="ECO:0000256" key="1">
    <source>
        <dbReference type="ARBA" id="ARBA00004141"/>
    </source>
</evidence>
<dbReference type="Proteomes" id="UP000274922">
    <property type="component" value="Unassembled WGS sequence"/>
</dbReference>
<dbReference type="InterPro" id="IPR027417">
    <property type="entry name" value="P-loop_NTPase"/>
</dbReference>
<sequence>TSSLIPYLFVLAMFGSTLLRAVLETQSRLLATVIGTRVSNVLVGLVYAKALHRATYTTSGDNASIGKIVNLMSVDATRVGAVCGLYLTPITQFLQIVLGVVSLISLMGWPALAGISVMLVLMMFGAPFAKAMSSAFEAQSQSTDERVNAMNEMLSGIRIIKFFAWEDQFTSKLLKLRDNELRGIARTVLLGMANRVIWFSAPIAVSVVTFYTYTSPRFGNHDLTPSVAFTALSLFIVLRSPLQIFPSSLVQLINAWVSLTRVRKFLDEPELERYRLTGASGHASAPAVAGFEKAAFQWDRTTRRGFGLDGLDLAFPAEKLSVVIGATGAGKSSLILSLLGETHAIQGTAFLRRDVAYVPQQAWLLNATIRDNITFGCPWDQERYQRVVSVCSLVHDFQLLPGGDLTEVGERGINLSGGQKQRIALARAAYSAAEIVLLDDPLSAVDAPTAKFLFDHCIRGWMAGRTRILVTNATSLCVPKADYAVVLDNGAVALHGGVDALIAEIRDPAFATQSRGLSEIRAHLLQDVDAANNGAVKAAADGAADDPAGMPTLAVYDLDPAKETERLEKARLTSTEETVKGAVSWSVYGLYYRAVGGLPYVLILLFGYSLNHALTISQDWWIRIWTGAYGVAGAAVGAAAARLPGVAALLLPAPAQAAFAALASSVDTHYYITVYALLGIATVVAVMVRLCILCAGAVLGGRRIHKDLLDSVLRAPPRFFDMTPTGRIMNRFSKDISSVDWECSVYAGNATFSLVSVVFVLATIGAVTPLFLVGCVPVAYVYCRVGRSFLVISRSLKRIDSVARSPIYSHFGETLNGTHTLRAYRREAAFQAESYRRVNAMTRASFFLSASGFWLAVRIQAVGGVIVLVAGATGLISHASANMIGLTLNFALTVNDVLINVVNNLSMLEIAMNSMERVSEYMAIEHEAPAIVPHARPPAGWPTRGEIVIEGLELRYAPTSPPVLHDISLHIRGGEKVGIVGRTGAGKSSLTLGFFRFVEPSAGSITIDGVPISTLGLADLRGALTIIPQDPVLFTGTVRSNLDPFGTIDDQTLNASLRAAHLMGEPALPDGDARRRRLRQQQKRQQAFAITLDLPIAEGGANLSAGQRQLLCLARAISRRSKLAILDEATANIDAATDARIQRTLREAFRGATLLTVCHRLRTVMDYDRIVVLDQGRVRHVGSPLALISDASTQFHAMCQETGEFEVLLAMAREA</sequence>
<dbReference type="InterPro" id="IPR003439">
    <property type="entry name" value="ABC_transporter-like_ATP-bd"/>
</dbReference>
<evidence type="ECO:0000259" key="10">
    <source>
        <dbReference type="PROSITE" id="PS50893"/>
    </source>
</evidence>
<feature type="transmembrane region" description="Helical" evidence="9">
    <location>
        <begin position="754"/>
        <end position="782"/>
    </location>
</feature>
<dbReference type="CDD" id="cd03250">
    <property type="entry name" value="ABCC_MRP_domain1"/>
    <property type="match status" value="1"/>
</dbReference>
<keyword evidence="4" id="KW-0677">Repeat</keyword>
<dbReference type="STRING" id="1555241.A0A4P9X3E6"/>
<organism evidence="12 13">
    <name type="scientific">Caulochytrium protostelioides</name>
    <dbReference type="NCBI Taxonomy" id="1555241"/>
    <lineage>
        <taxon>Eukaryota</taxon>
        <taxon>Fungi</taxon>
        <taxon>Fungi incertae sedis</taxon>
        <taxon>Chytridiomycota</taxon>
        <taxon>Chytridiomycota incertae sedis</taxon>
        <taxon>Chytridiomycetes</taxon>
        <taxon>Caulochytriales</taxon>
        <taxon>Caulochytriaceae</taxon>
        <taxon>Caulochytrium</taxon>
    </lineage>
</organism>
<evidence type="ECO:0000256" key="9">
    <source>
        <dbReference type="SAM" id="Phobius"/>
    </source>
</evidence>
<keyword evidence="5" id="KW-0547">Nucleotide-binding</keyword>
<dbReference type="Pfam" id="PF00664">
    <property type="entry name" value="ABC_membrane"/>
    <property type="match status" value="2"/>
</dbReference>
<dbReference type="CDD" id="cd03244">
    <property type="entry name" value="ABCC_MRP_domain2"/>
    <property type="match status" value="1"/>
</dbReference>
<dbReference type="GO" id="GO:0016887">
    <property type="term" value="F:ATP hydrolysis activity"/>
    <property type="evidence" value="ECO:0007669"/>
    <property type="project" value="InterPro"/>
</dbReference>
<dbReference type="InterPro" id="IPR017871">
    <property type="entry name" value="ABC_transporter-like_CS"/>
</dbReference>
<keyword evidence="7 9" id="KW-1133">Transmembrane helix</keyword>
<feature type="domain" description="ABC transporter" evidence="10">
    <location>
        <begin position="289"/>
        <end position="514"/>
    </location>
</feature>
<gene>
    <name evidence="12" type="ORF">CXG81DRAFT_530</name>
</gene>
<evidence type="ECO:0000313" key="13">
    <source>
        <dbReference type="Proteomes" id="UP000274922"/>
    </source>
</evidence>
<proteinExistence type="predicted"/>
<feature type="transmembrane region" description="Helical" evidence="9">
    <location>
        <begin position="196"/>
        <end position="213"/>
    </location>
</feature>
<evidence type="ECO:0000256" key="7">
    <source>
        <dbReference type="ARBA" id="ARBA00022989"/>
    </source>
</evidence>
<dbReference type="FunFam" id="1.20.1560.10:FF:000013">
    <property type="entry name" value="ABC transporter C family member 2"/>
    <property type="match status" value="1"/>
</dbReference>
<dbReference type="SUPFAM" id="SSF52540">
    <property type="entry name" value="P-loop containing nucleoside triphosphate hydrolases"/>
    <property type="match status" value="2"/>
</dbReference>
<dbReference type="Gene3D" id="1.20.1560.10">
    <property type="entry name" value="ABC transporter type 1, transmembrane domain"/>
    <property type="match status" value="2"/>
</dbReference>
<feature type="domain" description="ABC transmembrane type-1" evidence="11">
    <location>
        <begin position="1"/>
        <end position="254"/>
    </location>
</feature>
<evidence type="ECO:0000256" key="6">
    <source>
        <dbReference type="ARBA" id="ARBA00022840"/>
    </source>
</evidence>
<evidence type="ECO:0000256" key="8">
    <source>
        <dbReference type="ARBA" id="ARBA00023136"/>
    </source>
</evidence>
<evidence type="ECO:0000256" key="4">
    <source>
        <dbReference type="ARBA" id="ARBA00022737"/>
    </source>
</evidence>
<keyword evidence="8 9" id="KW-0472">Membrane</keyword>
<evidence type="ECO:0000256" key="2">
    <source>
        <dbReference type="ARBA" id="ARBA00022448"/>
    </source>
</evidence>
<dbReference type="GO" id="GO:0016020">
    <property type="term" value="C:membrane"/>
    <property type="evidence" value="ECO:0007669"/>
    <property type="project" value="UniProtKB-SubCell"/>
</dbReference>
<feature type="domain" description="ABC transporter" evidence="10">
    <location>
        <begin position="949"/>
        <end position="1200"/>
    </location>
</feature>
<evidence type="ECO:0000256" key="5">
    <source>
        <dbReference type="ARBA" id="ARBA00022741"/>
    </source>
</evidence>
<dbReference type="SMART" id="SM00382">
    <property type="entry name" value="AAA"/>
    <property type="match status" value="2"/>
</dbReference>
<feature type="non-terminal residue" evidence="12">
    <location>
        <position position="1"/>
    </location>
</feature>
<dbReference type="EMBL" id="ML014277">
    <property type="protein sequence ID" value="RKO99542.1"/>
    <property type="molecule type" value="Genomic_DNA"/>
</dbReference>
<feature type="transmembrane region" description="Helical" evidence="9">
    <location>
        <begin position="7"/>
        <end position="23"/>
    </location>
</feature>
<comment type="subcellular location">
    <subcellularLocation>
        <location evidence="1">Membrane</location>
        <topology evidence="1">Multi-pass membrane protein</topology>
    </subcellularLocation>
</comment>
<evidence type="ECO:0000259" key="11">
    <source>
        <dbReference type="PROSITE" id="PS50929"/>
    </source>
</evidence>